<comment type="subcellular location">
    <subcellularLocation>
        <location evidence="1">Cell membrane</location>
        <topology evidence="1">Multi-pass membrane protein</topology>
    </subcellularLocation>
</comment>
<dbReference type="Pfam" id="PF13807">
    <property type="entry name" value="GNVR"/>
    <property type="match status" value="1"/>
</dbReference>
<reference evidence="10 11" key="1">
    <citation type="submission" date="2023-01" db="EMBL/GenBank/DDBJ databases">
        <title>Pseudomonas SA3-5T sp. nov., isolated from tidal flat sediment.</title>
        <authorList>
            <person name="Kim H.S."/>
            <person name="Kim J.-S."/>
            <person name="Suh M.K."/>
            <person name="Eom M.K."/>
            <person name="Lee J.-S."/>
        </authorList>
    </citation>
    <scope>NUCLEOTIDE SEQUENCE [LARGE SCALE GENOMIC DNA]</scope>
    <source>
        <strain evidence="10 11">SA3-5</strain>
    </source>
</reference>
<evidence type="ECO:0000256" key="5">
    <source>
        <dbReference type="ARBA" id="ARBA00023136"/>
    </source>
</evidence>
<gene>
    <name evidence="10" type="ORF">PH586_19215</name>
</gene>
<evidence type="ECO:0000313" key="11">
    <source>
        <dbReference type="Proteomes" id="UP001212042"/>
    </source>
</evidence>
<keyword evidence="11" id="KW-1185">Reference proteome</keyword>
<dbReference type="InterPro" id="IPR003856">
    <property type="entry name" value="LPS_length_determ_N"/>
</dbReference>
<dbReference type="Gene3D" id="3.30.1890.10">
    <property type="entry name" value="FepE-like"/>
    <property type="match status" value="2"/>
</dbReference>
<keyword evidence="6" id="KW-0175">Coiled coil</keyword>
<organism evidence="10 11">
    <name type="scientific">Pseudomonas aestuarii</name>
    <dbReference type="NCBI Taxonomy" id="3018340"/>
    <lineage>
        <taxon>Bacteria</taxon>
        <taxon>Pseudomonadati</taxon>
        <taxon>Pseudomonadota</taxon>
        <taxon>Gammaproteobacteria</taxon>
        <taxon>Pseudomonadales</taxon>
        <taxon>Pseudomonadaceae</taxon>
        <taxon>Pseudomonas</taxon>
    </lineage>
</organism>
<feature type="domain" description="Tyrosine-protein kinase G-rich" evidence="9">
    <location>
        <begin position="378"/>
        <end position="417"/>
    </location>
</feature>
<evidence type="ECO:0000256" key="1">
    <source>
        <dbReference type="ARBA" id="ARBA00004651"/>
    </source>
</evidence>
<feature type="domain" description="Polysaccharide chain length determinant N-terminal" evidence="8">
    <location>
        <begin position="14"/>
        <end position="72"/>
    </location>
</feature>
<evidence type="ECO:0000259" key="8">
    <source>
        <dbReference type="Pfam" id="PF02706"/>
    </source>
</evidence>
<dbReference type="SUPFAM" id="SSF160355">
    <property type="entry name" value="Bacterial polysaccharide co-polymerase-like"/>
    <property type="match status" value="2"/>
</dbReference>
<evidence type="ECO:0000256" key="6">
    <source>
        <dbReference type="SAM" id="Coils"/>
    </source>
</evidence>
<proteinExistence type="predicted"/>
<dbReference type="Pfam" id="PF02706">
    <property type="entry name" value="Wzz"/>
    <property type="match status" value="1"/>
</dbReference>
<feature type="transmembrane region" description="Helical" evidence="7">
    <location>
        <begin position="30"/>
        <end position="49"/>
    </location>
</feature>
<evidence type="ECO:0000256" key="3">
    <source>
        <dbReference type="ARBA" id="ARBA00022692"/>
    </source>
</evidence>
<name>A0ABT4XJY6_9PSED</name>
<keyword evidence="4 7" id="KW-1133">Transmembrane helix</keyword>
<dbReference type="PANTHER" id="PTHR32309">
    <property type="entry name" value="TYROSINE-PROTEIN KINASE"/>
    <property type="match status" value="1"/>
</dbReference>
<evidence type="ECO:0000259" key="9">
    <source>
        <dbReference type="Pfam" id="PF13807"/>
    </source>
</evidence>
<dbReference type="RefSeq" id="WP_271349412.1">
    <property type="nucleotide sequence ID" value="NZ_JAQJZJ010000010.1"/>
</dbReference>
<feature type="transmembrane region" description="Helical" evidence="7">
    <location>
        <begin position="394"/>
        <end position="414"/>
    </location>
</feature>
<keyword evidence="2" id="KW-1003">Cell membrane</keyword>
<evidence type="ECO:0000256" key="2">
    <source>
        <dbReference type="ARBA" id="ARBA00022475"/>
    </source>
</evidence>
<feature type="coiled-coil region" evidence="6">
    <location>
        <begin position="184"/>
        <end position="244"/>
    </location>
</feature>
<keyword evidence="5 7" id="KW-0472">Membrane</keyword>
<dbReference type="InterPro" id="IPR032807">
    <property type="entry name" value="GNVR"/>
</dbReference>
<evidence type="ECO:0000313" key="10">
    <source>
        <dbReference type="EMBL" id="MDA7088514.1"/>
    </source>
</evidence>
<dbReference type="Proteomes" id="UP001212042">
    <property type="component" value="Unassembled WGS sequence"/>
</dbReference>
<keyword evidence="3 7" id="KW-0812">Transmembrane</keyword>
<evidence type="ECO:0000256" key="4">
    <source>
        <dbReference type="ARBA" id="ARBA00022989"/>
    </source>
</evidence>
<comment type="caution">
    <text evidence="10">The sequence shown here is derived from an EMBL/GenBank/DDBJ whole genome shotgun (WGS) entry which is preliminary data.</text>
</comment>
<sequence>MNAISQAIPQTSSDEIDLAALFRALWKQKLLIASITLLVGLMAAAYAFLATPEYQVQSVLRPALIKDLDALNRTGVYKLTPGQSMRRVGATLESYDTRLEFFRANQGLFESLRRSNRSLEQTFEVFNQQAFKMLQPDTKKTDNLSAYVGIQLTYPEDVNGVALVNGLVEYSVQLERERIAADLAVVIQNRLNQLELQIAAARASYEATKESRIAALLEADNLKRAELQDELRALRQQLKTRRNNRIAQLDESIRIAKTLGIVKPTTPSALGEGERVSQGSVIRTEVNSQQIPLYFMGSEALEAERNALLQRRSDDFTEPRVAQIAKELQLLANNRQIEVLNKRENEDLFLKKLASWREEAARLRNLEVDVSTLKLATVDQLAMQPIKPIKPKKALILALGLVLGGMLGLFIALLRNMLQRKPETFAQTQAAREPAHSL</sequence>
<dbReference type="PANTHER" id="PTHR32309:SF13">
    <property type="entry name" value="FERRIC ENTEROBACTIN TRANSPORT PROTEIN FEPE"/>
    <property type="match status" value="1"/>
</dbReference>
<protein>
    <submittedName>
        <fullName evidence="10">Wzz/FepE/Etk N-terminal domain-containing protein</fullName>
    </submittedName>
</protein>
<evidence type="ECO:0000256" key="7">
    <source>
        <dbReference type="SAM" id="Phobius"/>
    </source>
</evidence>
<accession>A0ABT4XJY6</accession>
<dbReference type="InterPro" id="IPR050445">
    <property type="entry name" value="Bact_polysacc_biosynth/exp"/>
</dbReference>
<dbReference type="EMBL" id="JAQJZJ010000010">
    <property type="protein sequence ID" value="MDA7088514.1"/>
    <property type="molecule type" value="Genomic_DNA"/>
</dbReference>